<keyword evidence="6" id="KW-0378">Hydrolase</keyword>
<evidence type="ECO:0000313" key="12">
    <source>
        <dbReference type="Proteomes" id="UP000515165"/>
    </source>
</evidence>
<dbReference type="InterPro" id="IPR016192">
    <property type="entry name" value="APOBEC/CMP_deaminase_Zn-bd"/>
</dbReference>
<dbReference type="InterPro" id="IPR050610">
    <property type="entry name" value="APOBEC_Cyt_Deaminase"/>
</dbReference>
<dbReference type="GO" id="GO:0016554">
    <property type="term" value="P:cytidine to uridine editing"/>
    <property type="evidence" value="ECO:0007669"/>
    <property type="project" value="TreeGrafter"/>
</dbReference>
<protein>
    <recommendedName>
        <fullName evidence="8">single-stranded DNA cytosine deaminase</fullName>
        <ecNumber evidence="8">3.5.4.38</ecNumber>
    </recommendedName>
</protein>
<dbReference type="InterPro" id="IPR002125">
    <property type="entry name" value="CMP_dCMP_dom"/>
</dbReference>
<dbReference type="GO" id="GO:0003723">
    <property type="term" value="F:RNA binding"/>
    <property type="evidence" value="ECO:0007669"/>
    <property type="project" value="TreeGrafter"/>
</dbReference>
<sequence>MEDMGGASVQAHQALAADAQPPPGARGLIPDGRHLLDEDTFTENFRSDNRPPRTYLCYEVERPDRGSGVPLDQDKGILRNKSAPGPEVPCHAESRLLEQIQSWDLGPKLHYRVTCFLSWSPCTDCAQDMAQFLKESSHVSLSLFASRLYTRGHYDEGLRTLKRAGASMAIMTSREFEHCWTAFEHHKGNPFQPWPGLAMESGKFSEKLQRIPRLEQPGAGRPCWAGSVGASPEWFRAKAGRRWGLGGGGLGGLRSRGGGGFPKAKPLRRMEPWRHRPRDPMGWISPETFFFHFPSLRYAFGRNSCYLCFQVEREGKGHSSYDWGVFQNKVYFEAPYHAEFCFLSWFCDQDLSPDEHYHVTWFLSWSPCPTCAEEVVRFLREYRNVTLSIFTARLYYFWRPDFQDGLYRLWSAGVHLDVMSFEDYEYCWDTFVDHNGMRFRSRDLLRDNDFLATELESILRTTMNPLQQEIFFYQFGNQPRAPKPYHRRKTYLCYQLKPHDGSVTAKACLQNKKKRHAEIRFIDSIMALKLEKDRRFEITCYVTWSPCPTCAKELVAFARKHSHISLRLFASRLYFHWLQENKQGLKQLHASGIPVAVMSSLEFEDCWREFVDNQGKPFQPWNKLEQYSKNITRRLRKILKQPPQNDLENEFRNLHL</sequence>
<keyword evidence="12" id="KW-1185">Reference proteome</keyword>
<dbReference type="GO" id="GO:0000932">
    <property type="term" value="C:P-body"/>
    <property type="evidence" value="ECO:0007669"/>
    <property type="project" value="TreeGrafter"/>
</dbReference>
<dbReference type="PANTHER" id="PTHR13857:SF43">
    <property type="entry name" value="DNA DC-DU-EDITING ENZYME APOBEC-3H"/>
    <property type="match status" value="1"/>
</dbReference>
<dbReference type="CTD" id="9582"/>
<dbReference type="GO" id="GO:0045869">
    <property type="term" value="P:negative regulation of single stranded viral RNA replication via double stranded DNA intermediate"/>
    <property type="evidence" value="ECO:0007669"/>
    <property type="project" value="TreeGrafter"/>
</dbReference>
<comment type="catalytic activity">
    <reaction evidence="9">
        <text>a 2'-deoxycytidine in single-stranded DNA + H2O + H(+) = a 2'-deoxyuridine in single-stranded DNA + NH4(+)</text>
        <dbReference type="Rhea" id="RHEA:50948"/>
        <dbReference type="Rhea" id="RHEA-COMP:12846"/>
        <dbReference type="Rhea" id="RHEA-COMP:12847"/>
        <dbReference type="ChEBI" id="CHEBI:15377"/>
        <dbReference type="ChEBI" id="CHEBI:15378"/>
        <dbReference type="ChEBI" id="CHEBI:28938"/>
        <dbReference type="ChEBI" id="CHEBI:85452"/>
        <dbReference type="ChEBI" id="CHEBI:133902"/>
        <dbReference type="EC" id="3.5.4.38"/>
    </reaction>
</comment>
<dbReference type="Proteomes" id="UP000515165">
    <property type="component" value="Chromosome 9"/>
</dbReference>
<evidence type="ECO:0000256" key="4">
    <source>
        <dbReference type="ARBA" id="ARBA00022490"/>
    </source>
</evidence>
<dbReference type="PANTHER" id="PTHR13857">
    <property type="entry name" value="MRNA EDITING ENZYME"/>
    <property type="match status" value="1"/>
</dbReference>
<organism evidence="12 13">
    <name type="scientific">Zalophus californianus</name>
    <name type="common">California sealion</name>
    <dbReference type="NCBI Taxonomy" id="9704"/>
    <lineage>
        <taxon>Eukaryota</taxon>
        <taxon>Metazoa</taxon>
        <taxon>Chordata</taxon>
        <taxon>Craniata</taxon>
        <taxon>Vertebrata</taxon>
        <taxon>Euteleostomi</taxon>
        <taxon>Mammalia</taxon>
        <taxon>Eutheria</taxon>
        <taxon>Laurasiatheria</taxon>
        <taxon>Carnivora</taxon>
        <taxon>Caniformia</taxon>
        <taxon>Pinnipedia</taxon>
        <taxon>Otariidae</taxon>
        <taxon>Zalophus</taxon>
    </lineage>
</organism>
<dbReference type="GO" id="GO:0070383">
    <property type="term" value="P:DNA cytosine deamination"/>
    <property type="evidence" value="ECO:0007669"/>
    <property type="project" value="TreeGrafter"/>
</dbReference>
<name>A0A6J2CXL5_ZALCA</name>
<dbReference type="EC" id="3.5.4.38" evidence="8"/>
<dbReference type="PROSITE" id="PS00903">
    <property type="entry name" value="CYT_DCMP_DEAMINASES_1"/>
    <property type="match status" value="3"/>
</dbReference>
<comment type="similarity">
    <text evidence="3">Belongs to the cytidine and deoxycytidylate deaminase family.</text>
</comment>
<keyword evidence="5" id="KW-0479">Metal-binding</keyword>
<comment type="subcellular location">
    <subcellularLocation>
        <location evidence="2">Cytoplasm</location>
    </subcellularLocation>
</comment>
<dbReference type="Pfam" id="PF18772">
    <property type="entry name" value="APOBEC2"/>
    <property type="match status" value="3"/>
</dbReference>
<comment type="cofactor">
    <cofactor evidence="1">
        <name>Zn(2+)</name>
        <dbReference type="ChEBI" id="CHEBI:29105"/>
    </cofactor>
</comment>
<evidence type="ECO:0000256" key="6">
    <source>
        <dbReference type="ARBA" id="ARBA00022801"/>
    </source>
</evidence>
<gene>
    <name evidence="13" type="primary">APOBEC3B</name>
</gene>
<evidence type="ECO:0000256" key="8">
    <source>
        <dbReference type="ARBA" id="ARBA00029489"/>
    </source>
</evidence>
<dbReference type="RefSeq" id="XP_027448161.2">
    <property type="nucleotide sequence ID" value="XM_027592360.2"/>
</dbReference>
<evidence type="ECO:0000256" key="1">
    <source>
        <dbReference type="ARBA" id="ARBA00001947"/>
    </source>
</evidence>
<accession>A0A6J2CXL5</accession>
<dbReference type="OrthoDB" id="9445293at2759"/>
<evidence type="ECO:0000256" key="5">
    <source>
        <dbReference type="ARBA" id="ARBA00022723"/>
    </source>
</evidence>
<evidence type="ECO:0000313" key="13">
    <source>
        <dbReference type="RefSeq" id="XP_027448161.2"/>
    </source>
</evidence>
<proteinExistence type="inferred from homology"/>
<dbReference type="GO" id="GO:0005634">
    <property type="term" value="C:nucleus"/>
    <property type="evidence" value="ECO:0007669"/>
    <property type="project" value="TreeGrafter"/>
</dbReference>
<evidence type="ECO:0000256" key="2">
    <source>
        <dbReference type="ARBA" id="ARBA00004496"/>
    </source>
</evidence>
<dbReference type="KEGG" id="zca:113921548"/>
<evidence type="ECO:0000256" key="3">
    <source>
        <dbReference type="ARBA" id="ARBA00006576"/>
    </source>
</evidence>
<evidence type="ECO:0000256" key="9">
    <source>
        <dbReference type="ARBA" id="ARBA00049114"/>
    </source>
</evidence>
<dbReference type="Gene3D" id="3.40.140.10">
    <property type="entry name" value="Cytidine Deaminase, domain 2"/>
    <property type="match status" value="3"/>
</dbReference>
<feature type="region of interest" description="Disordered" evidence="10">
    <location>
        <begin position="1"/>
        <end position="32"/>
    </location>
</feature>
<reference evidence="13" key="1">
    <citation type="submission" date="2025-08" db="UniProtKB">
        <authorList>
            <consortium name="RefSeq"/>
        </authorList>
    </citation>
    <scope>IDENTIFICATION</scope>
    <source>
        <tissue evidence="13">Blood</tissue>
    </source>
</reference>
<dbReference type="GO" id="GO:0004126">
    <property type="term" value="F:cytidine deaminase activity"/>
    <property type="evidence" value="ECO:0007669"/>
    <property type="project" value="TreeGrafter"/>
</dbReference>
<dbReference type="PROSITE" id="PS51747">
    <property type="entry name" value="CYT_DCMP_DEAMINASES_2"/>
    <property type="match status" value="3"/>
</dbReference>
<dbReference type="GO" id="GO:0051607">
    <property type="term" value="P:defense response to virus"/>
    <property type="evidence" value="ECO:0007669"/>
    <property type="project" value="TreeGrafter"/>
</dbReference>
<dbReference type="GO" id="GO:0008270">
    <property type="term" value="F:zinc ion binding"/>
    <property type="evidence" value="ECO:0007669"/>
    <property type="project" value="InterPro"/>
</dbReference>
<feature type="domain" description="CMP/dCMP-type deaminase" evidence="11">
    <location>
        <begin position="50"/>
        <end position="161"/>
    </location>
</feature>
<feature type="domain" description="CMP/dCMP-type deaminase" evidence="11">
    <location>
        <begin position="465"/>
        <end position="588"/>
    </location>
</feature>
<dbReference type="GeneID" id="113921548"/>
<evidence type="ECO:0000256" key="7">
    <source>
        <dbReference type="ARBA" id="ARBA00022833"/>
    </source>
</evidence>
<keyword evidence="7" id="KW-0862">Zinc</keyword>
<keyword evidence="4" id="KW-0963">Cytoplasm</keyword>
<dbReference type="SUPFAM" id="SSF53927">
    <property type="entry name" value="Cytidine deaminase-like"/>
    <property type="match status" value="3"/>
</dbReference>
<evidence type="ECO:0000256" key="10">
    <source>
        <dbReference type="SAM" id="MobiDB-lite"/>
    </source>
</evidence>
<dbReference type="InterPro" id="IPR016193">
    <property type="entry name" value="Cytidine_deaminase-like"/>
</dbReference>
<evidence type="ECO:0000259" key="11">
    <source>
        <dbReference type="PROSITE" id="PS51747"/>
    </source>
</evidence>
<dbReference type="CDD" id="cd01283">
    <property type="entry name" value="cytidine_deaminase"/>
    <property type="match status" value="3"/>
</dbReference>
<dbReference type="AlphaFoldDB" id="A0A6J2CXL5"/>
<dbReference type="FunFam" id="3.40.140.10:FF:000047">
    <property type="entry name" value="Apolipoprotein B editing enzyme catalytic polypeptide-like 3H"/>
    <property type="match status" value="1"/>
</dbReference>
<feature type="domain" description="CMP/dCMP-type deaminase" evidence="11">
    <location>
        <begin position="301"/>
        <end position="409"/>
    </location>
</feature>